<feature type="region of interest" description="Disordered" evidence="3">
    <location>
        <begin position="214"/>
        <end position="236"/>
    </location>
</feature>
<dbReference type="InterPro" id="IPR002018">
    <property type="entry name" value="CarbesteraseB"/>
</dbReference>
<feature type="domain" description="Carboxylesterase type B" evidence="4">
    <location>
        <begin position="76"/>
        <end position="178"/>
    </location>
</feature>
<name>A0A6A5V6V2_9PLEO</name>
<dbReference type="PANTHER" id="PTHR43918">
    <property type="entry name" value="ACETYLCHOLINESTERASE"/>
    <property type="match status" value="1"/>
</dbReference>
<evidence type="ECO:0000256" key="1">
    <source>
        <dbReference type="ARBA" id="ARBA00005964"/>
    </source>
</evidence>
<dbReference type="EMBL" id="ML976684">
    <property type="protein sequence ID" value="KAF1972845.1"/>
    <property type="molecule type" value="Genomic_DNA"/>
</dbReference>
<evidence type="ECO:0000313" key="6">
    <source>
        <dbReference type="Proteomes" id="UP000800036"/>
    </source>
</evidence>
<dbReference type="GO" id="GO:0052689">
    <property type="term" value="F:carboxylic ester hydrolase activity"/>
    <property type="evidence" value="ECO:0007669"/>
    <property type="project" value="TreeGrafter"/>
</dbReference>
<dbReference type="Proteomes" id="UP000800036">
    <property type="component" value="Unassembled WGS sequence"/>
</dbReference>
<dbReference type="OrthoDB" id="408631at2759"/>
<proteinExistence type="inferred from homology"/>
<dbReference type="SUPFAM" id="SSF53474">
    <property type="entry name" value="alpha/beta-Hydrolases"/>
    <property type="match status" value="1"/>
</dbReference>
<evidence type="ECO:0000259" key="4">
    <source>
        <dbReference type="Pfam" id="PF00135"/>
    </source>
</evidence>
<comment type="similarity">
    <text evidence="1">Belongs to the type-B carboxylesterase/lipase family.</text>
</comment>
<gene>
    <name evidence="5" type="ORF">BU23DRAFT_568684</name>
</gene>
<evidence type="ECO:0000256" key="2">
    <source>
        <dbReference type="ARBA" id="ARBA00022801"/>
    </source>
</evidence>
<dbReference type="Pfam" id="PF00135">
    <property type="entry name" value="COesterase"/>
    <property type="match status" value="1"/>
</dbReference>
<protein>
    <submittedName>
        <fullName evidence="5">Alpha/beta-hydrolase</fullName>
    </submittedName>
</protein>
<dbReference type="Gene3D" id="3.40.50.1820">
    <property type="entry name" value="alpha/beta hydrolase"/>
    <property type="match status" value="1"/>
</dbReference>
<sequence length="338" mass="36810">MRFYDFVSRSLLSAAIFTHTVTTKPMAKPTATINGGVIAGTTTSIRSAPTTVNHVLGVPFADAEASACMYPRIRVVFAPYTPAPKEGRAVMVWIYGGGLYNGDASMAAYDGSHFAAFEDVIIVAANYRTNVFGFPSTPDLPLEERNLGFLDQRFALEWVRRNIYAFGGDSGKATVFDEQSVLRGVCAGGEDQGDSRTRGFVLLTHGQWEDVCCGSGGASERKSARAGADTQRDERRRRASHRIWHDKYHGVSLAALQRRAHTRDHRGCGEGISVGGKEYPTPFDALAAIATDSSFRCAAALVANDTAAAGTRSWRYIVNFPLPSPHLIFGFLEELRFI</sequence>
<evidence type="ECO:0000313" key="5">
    <source>
        <dbReference type="EMBL" id="KAF1972845.1"/>
    </source>
</evidence>
<accession>A0A6A5V6V2</accession>
<keyword evidence="6" id="KW-1185">Reference proteome</keyword>
<dbReference type="InterPro" id="IPR029058">
    <property type="entry name" value="AB_hydrolase_fold"/>
</dbReference>
<evidence type="ECO:0000256" key="3">
    <source>
        <dbReference type="SAM" id="MobiDB-lite"/>
    </source>
</evidence>
<organism evidence="5 6">
    <name type="scientific">Bimuria novae-zelandiae CBS 107.79</name>
    <dbReference type="NCBI Taxonomy" id="1447943"/>
    <lineage>
        <taxon>Eukaryota</taxon>
        <taxon>Fungi</taxon>
        <taxon>Dikarya</taxon>
        <taxon>Ascomycota</taxon>
        <taxon>Pezizomycotina</taxon>
        <taxon>Dothideomycetes</taxon>
        <taxon>Pleosporomycetidae</taxon>
        <taxon>Pleosporales</taxon>
        <taxon>Massarineae</taxon>
        <taxon>Didymosphaeriaceae</taxon>
        <taxon>Bimuria</taxon>
    </lineage>
</organism>
<dbReference type="PANTHER" id="PTHR43918:SF4">
    <property type="entry name" value="CARBOXYLIC ESTER HYDROLASE"/>
    <property type="match status" value="1"/>
</dbReference>
<keyword evidence="2 5" id="KW-0378">Hydrolase</keyword>
<dbReference type="AlphaFoldDB" id="A0A6A5V6V2"/>
<dbReference type="InterPro" id="IPR050654">
    <property type="entry name" value="AChE-related_enzymes"/>
</dbReference>
<reference evidence="5" key="1">
    <citation type="journal article" date="2020" name="Stud. Mycol.">
        <title>101 Dothideomycetes genomes: a test case for predicting lifestyles and emergence of pathogens.</title>
        <authorList>
            <person name="Haridas S."/>
            <person name="Albert R."/>
            <person name="Binder M."/>
            <person name="Bloem J."/>
            <person name="Labutti K."/>
            <person name="Salamov A."/>
            <person name="Andreopoulos B."/>
            <person name="Baker S."/>
            <person name="Barry K."/>
            <person name="Bills G."/>
            <person name="Bluhm B."/>
            <person name="Cannon C."/>
            <person name="Castanera R."/>
            <person name="Culley D."/>
            <person name="Daum C."/>
            <person name="Ezra D."/>
            <person name="Gonzalez J."/>
            <person name="Henrissat B."/>
            <person name="Kuo A."/>
            <person name="Liang C."/>
            <person name="Lipzen A."/>
            <person name="Lutzoni F."/>
            <person name="Magnuson J."/>
            <person name="Mondo S."/>
            <person name="Nolan M."/>
            <person name="Ohm R."/>
            <person name="Pangilinan J."/>
            <person name="Park H.-J."/>
            <person name="Ramirez L."/>
            <person name="Alfaro M."/>
            <person name="Sun H."/>
            <person name="Tritt A."/>
            <person name="Yoshinaga Y."/>
            <person name="Zwiers L.-H."/>
            <person name="Turgeon B."/>
            <person name="Goodwin S."/>
            <person name="Spatafora J."/>
            <person name="Crous P."/>
            <person name="Grigoriev I."/>
        </authorList>
    </citation>
    <scope>NUCLEOTIDE SEQUENCE</scope>
    <source>
        <strain evidence="5">CBS 107.79</strain>
    </source>
</reference>